<dbReference type="PANTHER" id="PTHR43096">
    <property type="entry name" value="DNAJ HOMOLOG 1, MITOCHONDRIAL-RELATED"/>
    <property type="match status" value="1"/>
</dbReference>
<evidence type="ECO:0000256" key="4">
    <source>
        <dbReference type="ARBA" id="ARBA00022771"/>
    </source>
</evidence>
<keyword evidence="4 10" id="KW-0863">Zinc-finger</keyword>
<keyword evidence="6" id="KW-0805">Transcription regulation</keyword>
<dbReference type="GO" id="GO:0051082">
    <property type="term" value="F:unfolded protein binding"/>
    <property type="evidence" value="ECO:0007669"/>
    <property type="project" value="InterPro"/>
</dbReference>
<evidence type="ECO:0000256" key="1">
    <source>
        <dbReference type="ARBA" id="ARBA00004123"/>
    </source>
</evidence>
<dbReference type="Pfam" id="PF10497">
    <property type="entry name" value="zf-4CXXC_R1"/>
    <property type="match status" value="1"/>
</dbReference>
<evidence type="ECO:0000256" key="2">
    <source>
        <dbReference type="ARBA" id="ARBA00022723"/>
    </source>
</evidence>
<dbReference type="Proteomes" id="UP000188354">
    <property type="component" value="Chromosome LG03"/>
</dbReference>
<dbReference type="Gene3D" id="2.10.230.10">
    <property type="entry name" value="Heat shock protein DnaJ, cysteine-rich domain"/>
    <property type="match status" value="1"/>
</dbReference>
<evidence type="ECO:0000313" key="13">
    <source>
        <dbReference type="EMBL" id="OIW16048.1"/>
    </source>
</evidence>
<accession>A0A4P1RQ66</accession>
<dbReference type="Pfam" id="PF01556">
    <property type="entry name" value="DnaJ_C"/>
    <property type="match status" value="1"/>
</dbReference>
<dbReference type="PROSITE" id="PS51188">
    <property type="entry name" value="ZF_CR"/>
    <property type="match status" value="1"/>
</dbReference>
<evidence type="ECO:0000256" key="5">
    <source>
        <dbReference type="ARBA" id="ARBA00022833"/>
    </source>
</evidence>
<dbReference type="EMBL" id="CM007363">
    <property type="protein sequence ID" value="OIW16048.1"/>
    <property type="molecule type" value="Genomic_DNA"/>
</dbReference>
<dbReference type="GO" id="GO:0031072">
    <property type="term" value="F:heat shock protein binding"/>
    <property type="evidence" value="ECO:0007669"/>
    <property type="project" value="InterPro"/>
</dbReference>
<evidence type="ECO:0000313" key="14">
    <source>
        <dbReference type="Proteomes" id="UP000188354"/>
    </source>
</evidence>
<dbReference type="InterPro" id="IPR002939">
    <property type="entry name" value="DnaJ_C"/>
</dbReference>
<dbReference type="InterPro" id="IPR008971">
    <property type="entry name" value="HSP40/DnaJ_pept-bd"/>
</dbReference>
<dbReference type="InterPro" id="IPR018866">
    <property type="entry name" value="Znf-4CXXC_R1"/>
</dbReference>
<dbReference type="InterPro" id="IPR036869">
    <property type="entry name" value="J_dom_sf"/>
</dbReference>
<dbReference type="CDD" id="cd10747">
    <property type="entry name" value="DnaJ_C"/>
    <property type="match status" value="1"/>
</dbReference>
<dbReference type="GO" id="GO:0008270">
    <property type="term" value="F:zinc ion binding"/>
    <property type="evidence" value="ECO:0007669"/>
    <property type="project" value="UniProtKB-KW"/>
</dbReference>
<dbReference type="PANTHER" id="PTHR43096:SF26">
    <property type="entry name" value="CR-TYPE DOMAIN-CONTAINING PROTEIN"/>
    <property type="match status" value="1"/>
</dbReference>
<keyword evidence="3" id="KW-0677">Repeat</keyword>
<feature type="zinc finger region" description="CR-type" evidence="10">
    <location>
        <begin position="372"/>
        <end position="454"/>
    </location>
</feature>
<dbReference type="Gene3D" id="2.60.260.20">
    <property type="entry name" value="Urease metallochaperone UreE, N-terminal domain"/>
    <property type="match status" value="2"/>
</dbReference>
<evidence type="ECO:0000256" key="6">
    <source>
        <dbReference type="ARBA" id="ARBA00023015"/>
    </source>
</evidence>
<gene>
    <name evidence="13" type="ORF">TanjilG_04583</name>
</gene>
<evidence type="ECO:0000256" key="7">
    <source>
        <dbReference type="ARBA" id="ARBA00023163"/>
    </source>
</evidence>
<dbReference type="Gene3D" id="1.10.287.110">
    <property type="entry name" value="DnaJ domain"/>
    <property type="match status" value="2"/>
</dbReference>
<keyword evidence="2 10" id="KW-0479">Metal-binding</keyword>
<dbReference type="InterPro" id="IPR036410">
    <property type="entry name" value="HSP_DnaJ_Cys-rich_dom_sf"/>
</dbReference>
<feature type="domain" description="CR-type" evidence="12">
    <location>
        <begin position="372"/>
        <end position="454"/>
    </location>
</feature>
<comment type="subcellular location">
    <subcellularLocation>
        <location evidence="1">Nucleus</location>
    </subcellularLocation>
</comment>
<dbReference type="SUPFAM" id="SSF49493">
    <property type="entry name" value="HSP40/DnaJ peptide-binding domain"/>
    <property type="match status" value="2"/>
</dbReference>
<reference evidence="13 14" key="1">
    <citation type="journal article" date="2017" name="Plant Biotechnol. J.">
        <title>A comprehensive draft genome sequence for lupin (Lupinus angustifolius), an emerging health food: insights into plant-microbe interactions and legume evolution.</title>
        <authorList>
            <person name="Hane J.K."/>
            <person name="Ming Y."/>
            <person name="Kamphuis L.G."/>
            <person name="Nelson M.N."/>
            <person name="Garg G."/>
            <person name="Atkins C.A."/>
            <person name="Bayer P.E."/>
            <person name="Bravo A."/>
            <person name="Bringans S."/>
            <person name="Cannon S."/>
            <person name="Edwards D."/>
            <person name="Foley R."/>
            <person name="Gao L.L."/>
            <person name="Harrison M.J."/>
            <person name="Huang W."/>
            <person name="Hurgobin B."/>
            <person name="Li S."/>
            <person name="Liu C.W."/>
            <person name="McGrath A."/>
            <person name="Morahan G."/>
            <person name="Murray J."/>
            <person name="Weller J."/>
            <person name="Jian J."/>
            <person name="Singh K.B."/>
        </authorList>
    </citation>
    <scope>NUCLEOTIDE SEQUENCE [LARGE SCALE GENOMIC DNA]</scope>
    <source>
        <strain evidence="14">cv. Tanjil</strain>
        <tissue evidence="13">Whole plant</tissue>
    </source>
</reference>
<dbReference type="SUPFAM" id="SSF46565">
    <property type="entry name" value="Chaperone J-domain"/>
    <property type="match status" value="1"/>
</dbReference>
<evidence type="ECO:0000259" key="12">
    <source>
        <dbReference type="PROSITE" id="PS51188"/>
    </source>
</evidence>
<dbReference type="CDD" id="cd10719">
    <property type="entry name" value="DnaJ_zf"/>
    <property type="match status" value="1"/>
</dbReference>
<keyword evidence="5 10" id="KW-0862">Zinc</keyword>
<dbReference type="Pfam" id="PF00684">
    <property type="entry name" value="DnaJ_CXXCXGXG"/>
    <property type="match status" value="1"/>
</dbReference>
<evidence type="ECO:0000256" key="3">
    <source>
        <dbReference type="ARBA" id="ARBA00022737"/>
    </source>
</evidence>
<keyword evidence="8" id="KW-0143">Chaperone</keyword>
<name>A0A4P1RQ66_LUPAN</name>
<dbReference type="Gramene" id="OIW16048">
    <property type="protein sequence ID" value="OIW16048"/>
    <property type="gene ID" value="TanjilG_04583"/>
</dbReference>
<proteinExistence type="predicted"/>
<keyword evidence="7" id="KW-0804">Transcription</keyword>
<evidence type="ECO:0000256" key="9">
    <source>
        <dbReference type="ARBA" id="ARBA00023242"/>
    </source>
</evidence>
<dbReference type="SUPFAM" id="SSF57938">
    <property type="entry name" value="DnaJ/Hsp40 cysteine-rich domain"/>
    <property type="match status" value="1"/>
</dbReference>
<evidence type="ECO:0000256" key="11">
    <source>
        <dbReference type="SAM" id="MobiDB-lite"/>
    </source>
</evidence>
<dbReference type="FunFam" id="2.10.230.10:FF:000002">
    <property type="entry name" value="Molecular chaperone DnaJ"/>
    <property type="match status" value="1"/>
</dbReference>
<dbReference type="GO" id="GO:0042026">
    <property type="term" value="P:protein refolding"/>
    <property type="evidence" value="ECO:0007669"/>
    <property type="project" value="TreeGrafter"/>
</dbReference>
<evidence type="ECO:0000256" key="10">
    <source>
        <dbReference type="PROSITE-ProRule" id="PRU00546"/>
    </source>
</evidence>
<feature type="region of interest" description="Disordered" evidence="11">
    <location>
        <begin position="65"/>
        <end position="97"/>
    </location>
</feature>
<dbReference type="GO" id="GO:0009535">
    <property type="term" value="C:chloroplast thylakoid membrane"/>
    <property type="evidence" value="ECO:0007669"/>
    <property type="project" value="TreeGrafter"/>
</dbReference>
<dbReference type="InterPro" id="IPR001305">
    <property type="entry name" value="HSP_DnaJ_Cys-rich_dom"/>
</dbReference>
<protein>
    <recommendedName>
        <fullName evidence="12">CR-type domain-containing protein</fullName>
    </recommendedName>
</protein>
<organism evidence="13 14">
    <name type="scientific">Lupinus angustifolius</name>
    <name type="common">Narrow-leaved blue lupine</name>
    <dbReference type="NCBI Taxonomy" id="3871"/>
    <lineage>
        <taxon>Eukaryota</taxon>
        <taxon>Viridiplantae</taxon>
        <taxon>Streptophyta</taxon>
        <taxon>Embryophyta</taxon>
        <taxon>Tracheophyta</taxon>
        <taxon>Spermatophyta</taxon>
        <taxon>Magnoliopsida</taxon>
        <taxon>eudicotyledons</taxon>
        <taxon>Gunneridae</taxon>
        <taxon>Pentapetalae</taxon>
        <taxon>rosids</taxon>
        <taxon>fabids</taxon>
        <taxon>Fabales</taxon>
        <taxon>Fabaceae</taxon>
        <taxon>Papilionoideae</taxon>
        <taxon>50 kb inversion clade</taxon>
        <taxon>genistoids sensu lato</taxon>
        <taxon>core genistoids</taxon>
        <taxon>Genisteae</taxon>
        <taxon>Lupinus</taxon>
    </lineage>
</organism>
<dbReference type="STRING" id="3871.A0A4P1RQ66"/>
<dbReference type="GO" id="GO:0005634">
    <property type="term" value="C:nucleus"/>
    <property type="evidence" value="ECO:0007669"/>
    <property type="project" value="UniProtKB-SubCell"/>
</dbReference>
<sequence>MSRMLRVRETCEYEATRNARLLENKARLESLGILKTVSEIRKPVTPKRQYHKKLFGLTPLRRSHRLNATTDHLQPRRSQRLAPKHEPSKKKVTPCEGEDEKIRPANAPYIEIRDADLQITPEGSARRCNSKDRGSVYNPIFGICCHFCRQKKLCGEEDCKRCSNFDVDEPCLGKTDCSVCHSSTGVFCRACLKVRYGEEIEEVRENKGWTCPHCIEEKGINPYWICNSLNKTLHTHNPSFVFSTTRNRFRVSVISAKAGTDYYSTLNVSSNATLQEIKSSYRKLARKVLSDDEKRSLYDRFGESGLQGENGESASASGVDPFDLFDELFGRSGGMFGSSGEGGINFSLRNNRNSGLDIRYDLHLSFEESIFGGRKEIEISCSQTCNDCDGTGAKSRNCIKHCTNCGGRGGEMKSQRTPFGIMSQVSTCSKCSGLGKIITDHCRRCDGSGQVQSKQTVSVVIPPGVTDGDTTQIRGEGNFDKKRNINGDLFIVIHVAEKRGIRREGLHLYSNINIDFTEAILGSVKKVETVEGIRDLRIPSGIQPGESVKLSRLGAPDMNKPSKRGDHYFIVNVLIPKDIRSVLAIFTYFLSP</sequence>
<evidence type="ECO:0000256" key="8">
    <source>
        <dbReference type="ARBA" id="ARBA00023186"/>
    </source>
</evidence>
<keyword evidence="9" id="KW-0539">Nucleus</keyword>
<dbReference type="InterPro" id="IPR001623">
    <property type="entry name" value="DnaJ_domain"/>
</dbReference>
<dbReference type="AlphaFoldDB" id="A0A4P1RQ66"/>
<dbReference type="CDD" id="cd06257">
    <property type="entry name" value="DnaJ"/>
    <property type="match status" value="1"/>
</dbReference>
<keyword evidence="14" id="KW-1185">Reference proteome</keyword>